<feature type="compositionally biased region" description="Basic residues" evidence="4">
    <location>
        <begin position="40"/>
        <end position="49"/>
    </location>
</feature>
<evidence type="ECO:0000256" key="2">
    <source>
        <dbReference type="ARBA" id="ARBA00022723"/>
    </source>
</evidence>
<evidence type="ECO:0000256" key="3">
    <source>
        <dbReference type="ARBA" id="ARBA00023242"/>
    </source>
</evidence>
<evidence type="ECO:0000313" key="6">
    <source>
        <dbReference type="EMBL" id="PRP87396.1"/>
    </source>
</evidence>
<dbReference type="InterPro" id="IPR056751">
    <property type="entry name" value="PAS_13"/>
</dbReference>
<dbReference type="InParanoid" id="A0A2P6NTY2"/>
<comment type="subcellular location">
    <subcellularLocation>
        <location evidence="1">Nucleus</location>
    </subcellularLocation>
</comment>
<feature type="compositionally biased region" description="Polar residues" evidence="4">
    <location>
        <begin position="92"/>
        <end position="111"/>
    </location>
</feature>
<reference evidence="6 7" key="1">
    <citation type="journal article" date="2018" name="Genome Biol. Evol.">
        <title>Multiple Roots of Fruiting Body Formation in Amoebozoa.</title>
        <authorList>
            <person name="Hillmann F."/>
            <person name="Forbes G."/>
            <person name="Novohradska S."/>
            <person name="Ferling I."/>
            <person name="Riege K."/>
            <person name="Groth M."/>
            <person name="Westermann M."/>
            <person name="Marz M."/>
            <person name="Spaller T."/>
            <person name="Winckler T."/>
            <person name="Schaap P."/>
            <person name="Glockner G."/>
        </authorList>
    </citation>
    <scope>NUCLEOTIDE SEQUENCE [LARGE SCALE GENOMIC DNA]</scope>
    <source>
        <strain evidence="6 7">Jena</strain>
    </source>
</reference>
<keyword evidence="3" id="KW-0539">Nucleus</keyword>
<dbReference type="PANTHER" id="PTHR47659:SF1">
    <property type="entry name" value="TRANSCRIPTION ACTIVATOR OF GLUCONEOGENESIS ERT1"/>
    <property type="match status" value="1"/>
</dbReference>
<feature type="region of interest" description="Disordered" evidence="4">
    <location>
        <begin position="25"/>
        <end position="49"/>
    </location>
</feature>
<dbReference type="Proteomes" id="UP000241769">
    <property type="component" value="Unassembled WGS sequence"/>
</dbReference>
<dbReference type="InterPro" id="IPR050335">
    <property type="entry name" value="ERT1_acuK_gluconeogen_tf"/>
</dbReference>
<name>A0A2P6NTY2_9EUKA</name>
<gene>
    <name evidence="6" type="ORF">PROFUN_00607</name>
</gene>
<dbReference type="AlphaFoldDB" id="A0A2P6NTY2"/>
<dbReference type="GO" id="GO:0005634">
    <property type="term" value="C:nucleus"/>
    <property type="evidence" value="ECO:0007669"/>
    <property type="project" value="UniProtKB-SubCell"/>
</dbReference>
<dbReference type="Pfam" id="PF24990">
    <property type="entry name" value="PAS_13"/>
    <property type="match status" value="1"/>
</dbReference>
<evidence type="ECO:0000259" key="5">
    <source>
        <dbReference type="Pfam" id="PF24990"/>
    </source>
</evidence>
<evidence type="ECO:0000256" key="1">
    <source>
        <dbReference type="ARBA" id="ARBA00004123"/>
    </source>
</evidence>
<dbReference type="OrthoDB" id="2538135at2759"/>
<evidence type="ECO:0000256" key="4">
    <source>
        <dbReference type="SAM" id="MobiDB-lite"/>
    </source>
</evidence>
<protein>
    <recommendedName>
        <fullName evidence="5">ERT1/acuK family PAS domain-containing protein</fullName>
    </recommendedName>
</protein>
<evidence type="ECO:0000313" key="7">
    <source>
        <dbReference type="Proteomes" id="UP000241769"/>
    </source>
</evidence>
<feature type="region of interest" description="Disordered" evidence="4">
    <location>
        <begin position="62"/>
        <end position="129"/>
    </location>
</feature>
<keyword evidence="7" id="KW-1185">Reference proteome</keyword>
<dbReference type="GO" id="GO:0046872">
    <property type="term" value="F:metal ion binding"/>
    <property type="evidence" value="ECO:0007669"/>
    <property type="project" value="UniProtKB-KW"/>
</dbReference>
<accession>A0A2P6NTY2</accession>
<sequence>MMGSPFQGSFQGGLSVNASNQVLSGGIPVVDSEGAASQRSLKKVTHASRPCKRCIARGFPPEQCVDAESKKRGRKKTESADDKSFINKKRSSSGAELSPNTEKISSPNHPGSNRERSTSIPPTQLTQPVTDTRFCDNLINLFGTNDQEEKAGDFLWLMDQMVPGYFNDTSSSPLDSVDPLAFTPQSSSVAFNQSSNVPAISGNIQEASGMKGNPADNYDPTYEQEQPPSLFIRSKKTINNMTQIMIAKGVISESEIVEYMNKLESRRDKLHEIRRFISSEQKVLMKKEFDVFLTAFKNGATQIGVPALIWERSGVVHYVNQSFIDMTGFSMKLPSSVDDFALLQILSSSTLYNYTKFIKEKYFNTNIIKKIMGAGIKLWKGEEALDRRTEGKAVGSAEKTVMGVNGIPLASSFCEGPYIEGTLCITIKRDILGLPMLLYGHFLPSSSAIAQLHL</sequence>
<organism evidence="6 7">
    <name type="scientific">Planoprotostelium fungivorum</name>
    <dbReference type="NCBI Taxonomy" id="1890364"/>
    <lineage>
        <taxon>Eukaryota</taxon>
        <taxon>Amoebozoa</taxon>
        <taxon>Evosea</taxon>
        <taxon>Variosea</taxon>
        <taxon>Cavosteliida</taxon>
        <taxon>Cavosteliaceae</taxon>
        <taxon>Planoprotostelium</taxon>
    </lineage>
</organism>
<feature type="compositionally biased region" description="Polar residues" evidence="4">
    <location>
        <begin position="118"/>
        <end position="129"/>
    </location>
</feature>
<feature type="compositionally biased region" description="Basic and acidic residues" evidence="4">
    <location>
        <begin position="76"/>
        <end position="85"/>
    </location>
</feature>
<dbReference type="PANTHER" id="PTHR47659">
    <property type="entry name" value="ZN(II)2CYS6 TRANSCRIPTION FACTOR (EUROFUNG)-RELATED"/>
    <property type="match status" value="1"/>
</dbReference>
<feature type="domain" description="ERT1/acuK family PAS" evidence="5">
    <location>
        <begin position="306"/>
        <end position="444"/>
    </location>
</feature>
<keyword evidence="2" id="KW-0479">Metal-binding</keyword>
<proteinExistence type="predicted"/>
<dbReference type="EMBL" id="MDYQ01000020">
    <property type="protein sequence ID" value="PRP87396.1"/>
    <property type="molecule type" value="Genomic_DNA"/>
</dbReference>
<comment type="caution">
    <text evidence="6">The sequence shown here is derived from an EMBL/GenBank/DDBJ whole genome shotgun (WGS) entry which is preliminary data.</text>
</comment>